<sequence length="17" mass="2188">MMMKGMKRWEQRLPHMP</sequence>
<proteinExistence type="predicted"/>
<protein>
    <submittedName>
        <fullName evidence="1">Uncharacterized protein</fullName>
    </submittedName>
</protein>
<reference evidence="1" key="1">
    <citation type="submission" date="2014-11" db="EMBL/GenBank/DDBJ databases">
        <authorList>
            <person name="Amaro Gonzalez C."/>
        </authorList>
    </citation>
    <scope>NUCLEOTIDE SEQUENCE</scope>
</reference>
<organism evidence="1">
    <name type="scientific">Anguilla anguilla</name>
    <name type="common">European freshwater eel</name>
    <name type="synonym">Muraena anguilla</name>
    <dbReference type="NCBI Taxonomy" id="7936"/>
    <lineage>
        <taxon>Eukaryota</taxon>
        <taxon>Metazoa</taxon>
        <taxon>Chordata</taxon>
        <taxon>Craniata</taxon>
        <taxon>Vertebrata</taxon>
        <taxon>Euteleostomi</taxon>
        <taxon>Actinopterygii</taxon>
        <taxon>Neopterygii</taxon>
        <taxon>Teleostei</taxon>
        <taxon>Anguilliformes</taxon>
        <taxon>Anguillidae</taxon>
        <taxon>Anguilla</taxon>
    </lineage>
</organism>
<dbReference type="AlphaFoldDB" id="A0A0E9Q675"/>
<evidence type="ECO:0000313" key="1">
    <source>
        <dbReference type="EMBL" id="JAH12229.1"/>
    </source>
</evidence>
<dbReference type="EMBL" id="GBXM01096348">
    <property type="protein sequence ID" value="JAH12229.1"/>
    <property type="molecule type" value="Transcribed_RNA"/>
</dbReference>
<reference evidence="1" key="2">
    <citation type="journal article" date="2015" name="Fish Shellfish Immunol.">
        <title>Early steps in the European eel (Anguilla anguilla)-Vibrio vulnificus interaction in the gills: Role of the RtxA13 toxin.</title>
        <authorList>
            <person name="Callol A."/>
            <person name="Pajuelo D."/>
            <person name="Ebbesson L."/>
            <person name="Teles M."/>
            <person name="MacKenzie S."/>
            <person name="Amaro C."/>
        </authorList>
    </citation>
    <scope>NUCLEOTIDE SEQUENCE</scope>
</reference>
<name>A0A0E9Q675_ANGAN</name>
<accession>A0A0E9Q675</accession>